<proteinExistence type="predicted"/>
<sequence>MKRAECYIRGEESNAEKRSRDVKERGLNSKDGKGPGRRLQAGDFARRSHADDVERRQPQILLQLGCKAETNE</sequence>
<name>A0A392UA30_9FABA</name>
<protein>
    <submittedName>
        <fullName evidence="2">Uncharacterized protein</fullName>
    </submittedName>
</protein>
<accession>A0A392UA30</accession>
<keyword evidence="3" id="KW-1185">Reference proteome</keyword>
<comment type="caution">
    <text evidence="2">The sequence shown here is derived from an EMBL/GenBank/DDBJ whole genome shotgun (WGS) entry which is preliminary data.</text>
</comment>
<reference evidence="2 3" key="1">
    <citation type="journal article" date="2018" name="Front. Plant Sci.">
        <title>Red Clover (Trifolium pratense) and Zigzag Clover (T. medium) - A Picture of Genomic Similarities and Differences.</title>
        <authorList>
            <person name="Dluhosova J."/>
            <person name="Istvanek J."/>
            <person name="Nedelnik J."/>
            <person name="Repkova J."/>
        </authorList>
    </citation>
    <scope>NUCLEOTIDE SEQUENCE [LARGE SCALE GENOMIC DNA]</scope>
    <source>
        <strain evidence="3">cv. 10/8</strain>
        <tissue evidence="2">Leaf</tissue>
    </source>
</reference>
<feature type="compositionally biased region" description="Basic and acidic residues" evidence="1">
    <location>
        <begin position="1"/>
        <end position="34"/>
    </location>
</feature>
<feature type="region of interest" description="Disordered" evidence="1">
    <location>
        <begin position="1"/>
        <end position="56"/>
    </location>
</feature>
<evidence type="ECO:0000313" key="3">
    <source>
        <dbReference type="Proteomes" id="UP000265520"/>
    </source>
</evidence>
<organism evidence="2 3">
    <name type="scientific">Trifolium medium</name>
    <dbReference type="NCBI Taxonomy" id="97028"/>
    <lineage>
        <taxon>Eukaryota</taxon>
        <taxon>Viridiplantae</taxon>
        <taxon>Streptophyta</taxon>
        <taxon>Embryophyta</taxon>
        <taxon>Tracheophyta</taxon>
        <taxon>Spermatophyta</taxon>
        <taxon>Magnoliopsida</taxon>
        <taxon>eudicotyledons</taxon>
        <taxon>Gunneridae</taxon>
        <taxon>Pentapetalae</taxon>
        <taxon>rosids</taxon>
        <taxon>fabids</taxon>
        <taxon>Fabales</taxon>
        <taxon>Fabaceae</taxon>
        <taxon>Papilionoideae</taxon>
        <taxon>50 kb inversion clade</taxon>
        <taxon>NPAAA clade</taxon>
        <taxon>Hologalegina</taxon>
        <taxon>IRL clade</taxon>
        <taxon>Trifolieae</taxon>
        <taxon>Trifolium</taxon>
    </lineage>
</organism>
<feature type="compositionally biased region" description="Basic and acidic residues" evidence="1">
    <location>
        <begin position="44"/>
        <end position="56"/>
    </location>
</feature>
<dbReference type="Proteomes" id="UP000265520">
    <property type="component" value="Unassembled WGS sequence"/>
</dbReference>
<evidence type="ECO:0000313" key="2">
    <source>
        <dbReference type="EMBL" id="MCI68585.1"/>
    </source>
</evidence>
<dbReference type="AlphaFoldDB" id="A0A392UA30"/>
<dbReference type="EMBL" id="LXQA010739164">
    <property type="protein sequence ID" value="MCI68585.1"/>
    <property type="molecule type" value="Genomic_DNA"/>
</dbReference>
<evidence type="ECO:0000256" key="1">
    <source>
        <dbReference type="SAM" id="MobiDB-lite"/>
    </source>
</evidence>